<comment type="caution">
    <text evidence="3">The sequence shown here is derived from an EMBL/GenBank/DDBJ whole genome shotgun (WGS) entry which is preliminary data.</text>
</comment>
<dbReference type="PANTHER" id="PTHR31876">
    <property type="entry name" value="COV-LIKE PROTEIN 1"/>
    <property type="match status" value="1"/>
</dbReference>
<reference evidence="3 4" key="1">
    <citation type="journal article" date="2019" name="Int. J. Syst. Evol. Microbiol.">
        <title>The Global Catalogue of Microorganisms (GCM) 10K type strain sequencing project: providing services to taxonomists for standard genome sequencing and annotation.</title>
        <authorList>
            <consortium name="The Broad Institute Genomics Platform"/>
            <consortium name="The Broad Institute Genome Sequencing Center for Infectious Disease"/>
            <person name="Wu L."/>
            <person name="Ma J."/>
        </authorList>
    </citation>
    <scope>NUCLEOTIDE SEQUENCE [LARGE SCALE GENOMIC DNA]</scope>
    <source>
        <strain evidence="3 4">PSR21</strain>
    </source>
</reference>
<sequence length="262" mass="28039">MPLGDRNVGRPRTDRTLRGAVRQWFITGAALTIPLFATLLVFVFALDFLSGLLDPVVAFLGYVPETEAENVQPLVLKVSTVLAFVAVVFLVGIVAETHPTGGRLTGAIDRGIERIPGVGSLYTGFRQMSEVVVESDVESFRDVKLVEFPTEGSYTLAFVTAETPAHIEETAGYDDMVTLFMPMAPNPVMGGYVLHVSRARVIDVDMTVEEGVQSIVTSGVTVNGEADSRAIPPERLRSLGMDDPAGNPADGDGDAARTLDGE</sequence>
<evidence type="ECO:0000256" key="2">
    <source>
        <dbReference type="SAM" id="Phobius"/>
    </source>
</evidence>
<dbReference type="Pfam" id="PF04367">
    <property type="entry name" value="DUF502"/>
    <property type="match status" value="1"/>
</dbReference>
<evidence type="ECO:0000313" key="4">
    <source>
        <dbReference type="Proteomes" id="UP001596547"/>
    </source>
</evidence>
<keyword evidence="2" id="KW-0472">Membrane</keyword>
<dbReference type="GeneID" id="79314351"/>
<feature type="compositionally biased region" description="Basic and acidic residues" evidence="1">
    <location>
        <begin position="226"/>
        <end position="237"/>
    </location>
</feature>
<keyword evidence="2" id="KW-0812">Transmembrane</keyword>
<dbReference type="InterPro" id="IPR007462">
    <property type="entry name" value="COV1-like"/>
</dbReference>
<protein>
    <submittedName>
        <fullName evidence="3">DUF502 domain-containing protein</fullName>
    </submittedName>
</protein>
<dbReference type="AlphaFoldDB" id="A0ABD6A602"/>
<dbReference type="Proteomes" id="UP001596547">
    <property type="component" value="Unassembled WGS sequence"/>
</dbReference>
<keyword evidence="2" id="KW-1133">Transmembrane helix</keyword>
<organism evidence="3 4">
    <name type="scientific">Halomarina halobia</name>
    <dbReference type="NCBI Taxonomy" id="3033386"/>
    <lineage>
        <taxon>Archaea</taxon>
        <taxon>Methanobacteriati</taxon>
        <taxon>Methanobacteriota</taxon>
        <taxon>Stenosarchaea group</taxon>
        <taxon>Halobacteria</taxon>
        <taxon>Halobacteriales</taxon>
        <taxon>Natronomonadaceae</taxon>
        <taxon>Halomarina</taxon>
    </lineage>
</organism>
<feature type="transmembrane region" description="Helical" evidence="2">
    <location>
        <begin position="74"/>
        <end position="95"/>
    </location>
</feature>
<feature type="transmembrane region" description="Helical" evidence="2">
    <location>
        <begin position="21"/>
        <end position="46"/>
    </location>
</feature>
<dbReference type="EMBL" id="JBHTBF010000001">
    <property type="protein sequence ID" value="MFC7315388.1"/>
    <property type="molecule type" value="Genomic_DNA"/>
</dbReference>
<dbReference type="PANTHER" id="PTHR31876:SF26">
    <property type="entry name" value="PROTEIN LIKE COV 2"/>
    <property type="match status" value="1"/>
</dbReference>
<feature type="region of interest" description="Disordered" evidence="1">
    <location>
        <begin position="225"/>
        <end position="262"/>
    </location>
</feature>
<evidence type="ECO:0000256" key="1">
    <source>
        <dbReference type="SAM" id="MobiDB-lite"/>
    </source>
</evidence>
<proteinExistence type="predicted"/>
<feature type="compositionally biased region" description="Low complexity" evidence="1">
    <location>
        <begin position="241"/>
        <end position="250"/>
    </location>
</feature>
<keyword evidence="4" id="KW-1185">Reference proteome</keyword>
<evidence type="ECO:0000313" key="3">
    <source>
        <dbReference type="EMBL" id="MFC7315388.1"/>
    </source>
</evidence>
<name>A0ABD6A602_9EURY</name>
<gene>
    <name evidence="3" type="ORF">ACFQPE_01070</name>
</gene>
<accession>A0ABD6A602</accession>
<dbReference type="RefSeq" id="WP_276304788.1">
    <property type="nucleotide sequence ID" value="NZ_CP119992.1"/>
</dbReference>